<dbReference type="FunFam" id="3.40.50.1380:FF:000003">
    <property type="entry name" value="Bifunctional purine biosynthesis protein"/>
    <property type="match status" value="1"/>
</dbReference>
<dbReference type="InterPro" id="IPR016193">
    <property type="entry name" value="Cytidine_deaminase-like"/>
</dbReference>
<dbReference type="InterPro" id="IPR024051">
    <property type="entry name" value="AICAR_Tfase_dup_dom_sf"/>
</dbReference>
<evidence type="ECO:0000256" key="11">
    <source>
        <dbReference type="ARBA" id="ARBA00023268"/>
    </source>
</evidence>
<keyword evidence="8" id="KW-0808">Transferase</keyword>
<evidence type="ECO:0000256" key="14">
    <source>
        <dbReference type="ARBA" id="ARBA00047515"/>
    </source>
</evidence>
<dbReference type="Pfam" id="PF01808">
    <property type="entry name" value="AICARFT_IMPCHas"/>
    <property type="match status" value="1"/>
</dbReference>
<dbReference type="InterPro" id="IPR011607">
    <property type="entry name" value="MGS-like_dom"/>
</dbReference>
<dbReference type="Proteomes" id="UP000051574">
    <property type="component" value="Unassembled WGS sequence"/>
</dbReference>
<feature type="domain" description="MGS-like" evidence="16">
    <location>
        <begin position="1"/>
        <end position="147"/>
    </location>
</feature>
<dbReference type="EC" id="3.5.4.10" evidence="6"/>
<dbReference type="GO" id="GO:0003937">
    <property type="term" value="F:IMP cyclohydrolase activity"/>
    <property type="evidence" value="ECO:0007669"/>
    <property type="project" value="UniProtKB-EC"/>
</dbReference>
<feature type="non-terminal residue" evidence="17">
    <location>
        <position position="249"/>
    </location>
</feature>
<evidence type="ECO:0000256" key="6">
    <source>
        <dbReference type="ARBA" id="ARBA00012712"/>
    </source>
</evidence>
<dbReference type="Gene3D" id="3.40.50.1380">
    <property type="entry name" value="Methylglyoxal synthase-like domain"/>
    <property type="match status" value="1"/>
</dbReference>
<accession>A0A0T6AT03</accession>
<keyword evidence="11" id="KW-0511">Multifunctional enzyme</keyword>
<gene>
    <name evidence="17" type="ORF">AMK59_8150</name>
</gene>
<keyword evidence="10" id="KW-0378">Hydrolase</keyword>
<dbReference type="SMART" id="SM00851">
    <property type="entry name" value="MGS"/>
    <property type="match status" value="1"/>
</dbReference>
<dbReference type="EMBL" id="LJIG01022880">
    <property type="protein sequence ID" value="KRT78252.1"/>
    <property type="molecule type" value="Genomic_DNA"/>
</dbReference>
<organism evidence="17 18">
    <name type="scientific">Oryctes borbonicus</name>
    <dbReference type="NCBI Taxonomy" id="1629725"/>
    <lineage>
        <taxon>Eukaryota</taxon>
        <taxon>Metazoa</taxon>
        <taxon>Ecdysozoa</taxon>
        <taxon>Arthropoda</taxon>
        <taxon>Hexapoda</taxon>
        <taxon>Insecta</taxon>
        <taxon>Pterygota</taxon>
        <taxon>Neoptera</taxon>
        <taxon>Endopterygota</taxon>
        <taxon>Coleoptera</taxon>
        <taxon>Polyphaga</taxon>
        <taxon>Scarabaeiformia</taxon>
        <taxon>Scarabaeidae</taxon>
        <taxon>Dynastinae</taxon>
        <taxon>Oryctes</taxon>
    </lineage>
</organism>
<comment type="caution">
    <text evidence="17">The sequence shown here is derived from an EMBL/GenBank/DDBJ whole genome shotgun (WGS) entry which is preliminary data.</text>
</comment>
<evidence type="ECO:0000256" key="10">
    <source>
        <dbReference type="ARBA" id="ARBA00022801"/>
    </source>
</evidence>
<dbReference type="InterPro" id="IPR002695">
    <property type="entry name" value="PurH-like"/>
</dbReference>
<dbReference type="AlphaFoldDB" id="A0A0T6AT03"/>
<comment type="similarity">
    <text evidence="4">Belongs to the PurH family.</text>
</comment>
<dbReference type="CDD" id="cd01421">
    <property type="entry name" value="IMPCH"/>
    <property type="match status" value="1"/>
</dbReference>
<dbReference type="EC" id="2.1.2.3" evidence="5"/>
<keyword evidence="18" id="KW-1185">Reference proteome</keyword>
<dbReference type="SUPFAM" id="SSF52335">
    <property type="entry name" value="Methylglyoxal synthase-like"/>
    <property type="match status" value="1"/>
</dbReference>
<evidence type="ECO:0000256" key="8">
    <source>
        <dbReference type="ARBA" id="ARBA00022679"/>
    </source>
</evidence>
<evidence type="ECO:0000256" key="9">
    <source>
        <dbReference type="ARBA" id="ARBA00022755"/>
    </source>
</evidence>
<dbReference type="OrthoDB" id="6017153at2759"/>
<comment type="pathway">
    <text evidence="3">Purine metabolism; IMP biosynthesis via de novo pathway; 5-formamido-1-(5-phospho-D-ribosyl)imidazole-4-carboxamide from 5-amino-1-(5-phospho-D-ribosyl)imidazole-4-carboxamide (10-formyl THF route): step 1/1.</text>
</comment>
<proteinExistence type="inferred from homology"/>
<comment type="catalytic activity">
    <reaction evidence="14">
        <text>(6R)-10-formyltetrahydrofolate + 5-amino-1-(5-phospho-beta-D-ribosyl)imidazole-4-carboxamide = 5-formamido-1-(5-phospho-D-ribosyl)imidazole-4-carboxamide + (6S)-5,6,7,8-tetrahydrofolate</text>
        <dbReference type="Rhea" id="RHEA:22192"/>
        <dbReference type="ChEBI" id="CHEBI:57453"/>
        <dbReference type="ChEBI" id="CHEBI:58467"/>
        <dbReference type="ChEBI" id="CHEBI:58475"/>
        <dbReference type="ChEBI" id="CHEBI:195366"/>
        <dbReference type="EC" id="2.1.2.3"/>
    </reaction>
    <physiologicalReaction direction="left-to-right" evidence="14">
        <dbReference type="Rhea" id="RHEA:22193"/>
    </physiologicalReaction>
</comment>
<dbReference type="GO" id="GO:0004643">
    <property type="term" value="F:phosphoribosylaminoimidazolecarboxamide formyltransferase activity"/>
    <property type="evidence" value="ECO:0007669"/>
    <property type="project" value="UniProtKB-EC"/>
</dbReference>
<dbReference type="PANTHER" id="PTHR11692">
    <property type="entry name" value="BIFUNCTIONAL PURINE BIOSYNTHESIS PROTEIN PURH"/>
    <property type="match status" value="1"/>
</dbReference>
<dbReference type="Pfam" id="PF02142">
    <property type="entry name" value="MGS"/>
    <property type="match status" value="1"/>
</dbReference>
<dbReference type="GO" id="GO:0006189">
    <property type="term" value="P:'de novo' IMP biosynthetic process"/>
    <property type="evidence" value="ECO:0007669"/>
    <property type="project" value="UniProtKB-UniPathway"/>
</dbReference>
<dbReference type="GO" id="GO:0005829">
    <property type="term" value="C:cytosol"/>
    <property type="evidence" value="ECO:0007669"/>
    <property type="project" value="TreeGrafter"/>
</dbReference>
<comment type="subunit">
    <text evidence="13">Homodimer. Associates with internalized INSR complexes on Golgi/endosomal membranes. Interacts with INSR; ATIC together with PRKAA2/AMPK2 and HACD3/PTPLAD1 is proposed to be part of a signaling network regulating INSR autophosphorylation and endocytosis.</text>
</comment>
<dbReference type="PANTHER" id="PTHR11692:SF0">
    <property type="entry name" value="BIFUNCTIONAL PURINE BIOSYNTHESIS PROTEIN ATIC"/>
    <property type="match status" value="1"/>
</dbReference>
<comment type="catalytic activity">
    <reaction evidence="15">
        <text>IMP + H2O = 5-formamido-1-(5-phospho-D-ribosyl)imidazole-4-carboxamide</text>
        <dbReference type="Rhea" id="RHEA:18445"/>
        <dbReference type="ChEBI" id="CHEBI:15377"/>
        <dbReference type="ChEBI" id="CHEBI:58053"/>
        <dbReference type="ChEBI" id="CHEBI:58467"/>
        <dbReference type="EC" id="3.5.4.10"/>
    </reaction>
    <physiologicalReaction direction="right-to-left" evidence="15">
        <dbReference type="Rhea" id="RHEA:18447"/>
    </physiologicalReaction>
</comment>
<dbReference type="UniPathway" id="UPA00074">
    <property type="reaction ID" value="UER00133"/>
</dbReference>
<dbReference type="SMART" id="SM00798">
    <property type="entry name" value="AICARFT_IMPCHas"/>
    <property type="match status" value="1"/>
</dbReference>
<evidence type="ECO:0000256" key="1">
    <source>
        <dbReference type="ARBA" id="ARBA00000945"/>
    </source>
</evidence>
<evidence type="ECO:0000313" key="18">
    <source>
        <dbReference type="Proteomes" id="UP000051574"/>
    </source>
</evidence>
<comment type="pathway">
    <text evidence="2">Purine metabolism; IMP biosynthesis via de novo pathway; IMP from 5-formamido-1-(5-phospho-D-ribosyl)imidazole-4-carboxamide: step 1/1.</text>
</comment>
<dbReference type="PROSITE" id="PS51855">
    <property type="entry name" value="MGS"/>
    <property type="match status" value="1"/>
</dbReference>
<evidence type="ECO:0000256" key="13">
    <source>
        <dbReference type="ARBA" id="ARBA00046691"/>
    </source>
</evidence>
<evidence type="ECO:0000256" key="3">
    <source>
        <dbReference type="ARBA" id="ARBA00004954"/>
    </source>
</evidence>
<evidence type="ECO:0000256" key="5">
    <source>
        <dbReference type="ARBA" id="ARBA00012253"/>
    </source>
</evidence>
<dbReference type="Gene3D" id="3.40.140.20">
    <property type="match status" value="1"/>
</dbReference>
<evidence type="ECO:0000256" key="4">
    <source>
        <dbReference type="ARBA" id="ARBA00007667"/>
    </source>
</evidence>
<evidence type="ECO:0000256" key="15">
    <source>
        <dbReference type="ARBA" id="ARBA00048341"/>
    </source>
</evidence>
<evidence type="ECO:0000256" key="2">
    <source>
        <dbReference type="ARBA" id="ARBA00004844"/>
    </source>
</evidence>
<protein>
    <recommendedName>
        <fullName evidence="7">Bifunctional purine biosynthesis protein ATIC</fullName>
        <ecNumber evidence="5">2.1.2.3</ecNumber>
        <ecNumber evidence="6">3.5.4.10</ecNumber>
    </recommendedName>
    <alternativeName>
        <fullName evidence="12">AICAR transformylase/inosine monophosphate cyclohydrolase</fullName>
    </alternativeName>
</protein>
<evidence type="ECO:0000313" key="17">
    <source>
        <dbReference type="EMBL" id="KRT78252.1"/>
    </source>
</evidence>
<evidence type="ECO:0000259" key="16">
    <source>
        <dbReference type="PROSITE" id="PS51855"/>
    </source>
</evidence>
<name>A0A0T6AT03_9SCAR</name>
<dbReference type="InterPro" id="IPR036914">
    <property type="entry name" value="MGS-like_dom_sf"/>
</dbReference>
<evidence type="ECO:0000256" key="12">
    <source>
        <dbReference type="ARBA" id="ARBA00032307"/>
    </source>
</evidence>
<reference evidence="17 18" key="1">
    <citation type="submission" date="2015-09" db="EMBL/GenBank/DDBJ databases">
        <title>Draft genome of the scarab beetle Oryctes borbonicus.</title>
        <authorList>
            <person name="Meyer J.M."/>
            <person name="Markov G.V."/>
            <person name="Baskaran P."/>
            <person name="Herrmann M."/>
            <person name="Sommer R.J."/>
            <person name="Roedelsperger C."/>
        </authorList>
    </citation>
    <scope>NUCLEOTIDE SEQUENCE [LARGE SCALE GENOMIC DNA]</scope>
    <source>
        <strain evidence="17">OB123</strain>
        <tissue evidence="17">Whole animal</tissue>
    </source>
</reference>
<comment type="catalytic activity">
    <reaction evidence="1">
        <text>10-formyldihydrofolate + 5-amino-1-(5-phospho-beta-D-ribosyl)imidazole-4-carboxamide = 5-formamido-1-(5-phospho-D-ribosyl)imidazole-4-carboxamide + 7,8-dihydrofolate</text>
        <dbReference type="Rhea" id="RHEA:59144"/>
        <dbReference type="ChEBI" id="CHEBI:57451"/>
        <dbReference type="ChEBI" id="CHEBI:57452"/>
        <dbReference type="ChEBI" id="CHEBI:58467"/>
        <dbReference type="ChEBI" id="CHEBI:58475"/>
    </reaction>
    <physiologicalReaction direction="left-to-right" evidence="1">
        <dbReference type="Rhea" id="RHEA:59145"/>
    </physiologicalReaction>
</comment>
<keyword evidence="9" id="KW-0658">Purine biosynthesis</keyword>
<dbReference type="SUPFAM" id="SSF53927">
    <property type="entry name" value="Cytidine deaminase-like"/>
    <property type="match status" value="1"/>
</dbReference>
<evidence type="ECO:0000256" key="7">
    <source>
        <dbReference type="ARBA" id="ARBA00017905"/>
    </source>
</evidence>
<sequence length="249" mass="26923">MSSTNTIALLSVSDKTGLIELGKGLKDLGFTLVASGGTAKSLREAGLAVKDVSDISGAPEILGGRVKTLHPAVHGGILSRLIPSDQEDLKKQKIDMIQIVVCNLYPFVQTVSNPSVTVADAVENIDIGGVTLLRAAAKNHERVTVICDPRNYTKVLMEIGQSPQKDTEKCTREKLALKAFTHTSEYDLAISDYFRKQFSGGISQITLRYGMNPHQKPAQLYTTLEKLPLTVVNGSPGFINLCDALNGWQ</sequence>